<keyword evidence="1 4" id="KW-0732">Signal</keyword>
<dbReference type="Gene3D" id="6.10.250.3150">
    <property type="match status" value="1"/>
</dbReference>
<feature type="domain" description="Peptidoglycan hydrolase PcsB coiled-coil" evidence="6">
    <location>
        <begin position="74"/>
        <end position="147"/>
    </location>
</feature>
<dbReference type="AlphaFoldDB" id="A0A429ZV48"/>
<feature type="compositionally biased region" description="Basic and acidic residues" evidence="3">
    <location>
        <begin position="161"/>
        <end position="170"/>
    </location>
</feature>
<dbReference type="Proteomes" id="UP000287857">
    <property type="component" value="Unassembled WGS sequence"/>
</dbReference>
<feature type="compositionally biased region" description="Polar residues" evidence="3">
    <location>
        <begin position="151"/>
        <end position="160"/>
    </location>
</feature>
<sequence length="364" mass="39264">MVTMASVLMLSAVPFQVFAADSGKEADAKKESAQISSSIDKTLQQANEKYREIESLKKDVSDTQNKISETQKSIKDTEASIKKRTDAMAGRMKDIQVNESSFNLVDAVMSADNLSDFISRVHAVNVIQGAERTKVETLAADKDKLEKLQSDLSTNQQTLANKEETLSQEKSNLDEDVAGLKQQLKDNQKLLDTLSKDRIAKEAIEQKEKADKEKAAKQKEEAQKQTAKQEAAKISDSNTQSSSPASQSDNSQPAAEQPIVSVPSSGTSSGGGRTLSMQSTAYSYSEAGLTPFTATGLDLRKNPNAIAVDPSIIPLNSIVEVSGYGLAIAADTGGAIKGNIIDVHFPTVDQCYAWGRRQVTVTIK</sequence>
<feature type="region of interest" description="Disordered" evidence="3">
    <location>
        <begin position="206"/>
        <end position="274"/>
    </location>
</feature>
<organism evidence="7 8">
    <name type="scientific">Vagococcus vulneris</name>
    <dbReference type="NCBI Taxonomy" id="1977869"/>
    <lineage>
        <taxon>Bacteria</taxon>
        <taxon>Bacillati</taxon>
        <taxon>Bacillota</taxon>
        <taxon>Bacilli</taxon>
        <taxon>Lactobacillales</taxon>
        <taxon>Enterococcaceae</taxon>
        <taxon>Vagococcus</taxon>
    </lineage>
</organism>
<feature type="compositionally biased region" description="Low complexity" evidence="3">
    <location>
        <begin position="235"/>
        <end position="255"/>
    </location>
</feature>
<dbReference type="GO" id="GO:0004553">
    <property type="term" value="F:hydrolase activity, hydrolyzing O-glycosyl compounds"/>
    <property type="evidence" value="ECO:0007669"/>
    <property type="project" value="InterPro"/>
</dbReference>
<evidence type="ECO:0000259" key="6">
    <source>
        <dbReference type="Pfam" id="PF24568"/>
    </source>
</evidence>
<dbReference type="CDD" id="cd22786">
    <property type="entry name" value="DPBB_YuiC-like"/>
    <property type="match status" value="1"/>
</dbReference>
<evidence type="ECO:0000256" key="4">
    <source>
        <dbReference type="SAM" id="SignalP"/>
    </source>
</evidence>
<reference evidence="7 8" key="1">
    <citation type="submission" date="2017-05" db="EMBL/GenBank/DDBJ databases">
        <title>Vagococcus spp. assemblies.</title>
        <authorList>
            <person name="Gulvik C.A."/>
        </authorList>
    </citation>
    <scope>NUCLEOTIDE SEQUENCE [LARGE SCALE GENOMIC DNA]</scope>
    <source>
        <strain evidence="7 8">SS1995</strain>
    </source>
</reference>
<dbReference type="SUPFAM" id="SSF50685">
    <property type="entry name" value="Barwin-like endoglucanases"/>
    <property type="match status" value="1"/>
</dbReference>
<keyword evidence="2" id="KW-0175">Coiled coil</keyword>
<dbReference type="Gene3D" id="2.40.40.10">
    <property type="entry name" value="RlpA-like domain"/>
    <property type="match status" value="1"/>
</dbReference>
<keyword evidence="8" id="KW-1185">Reference proteome</keyword>
<gene>
    <name evidence="7" type="ORF">CBF37_09495</name>
</gene>
<feature type="chain" id="PRO_5019127959" evidence="4">
    <location>
        <begin position="20"/>
        <end position="364"/>
    </location>
</feature>
<dbReference type="Pfam" id="PF24568">
    <property type="entry name" value="CC_PcsB"/>
    <property type="match status" value="1"/>
</dbReference>
<dbReference type="InterPro" id="IPR010611">
    <property type="entry name" value="3D_dom"/>
</dbReference>
<dbReference type="EMBL" id="NGJS01000016">
    <property type="protein sequence ID" value="RST97597.1"/>
    <property type="molecule type" value="Genomic_DNA"/>
</dbReference>
<feature type="coiled-coil region" evidence="2">
    <location>
        <begin position="39"/>
        <end position="73"/>
    </location>
</feature>
<feature type="region of interest" description="Disordered" evidence="3">
    <location>
        <begin position="151"/>
        <end position="170"/>
    </location>
</feature>
<evidence type="ECO:0000256" key="1">
    <source>
        <dbReference type="ARBA" id="ARBA00022729"/>
    </source>
</evidence>
<dbReference type="Pfam" id="PF06725">
    <property type="entry name" value="3D"/>
    <property type="match status" value="1"/>
</dbReference>
<dbReference type="InterPro" id="IPR057309">
    <property type="entry name" value="PcsB_CC"/>
</dbReference>
<feature type="signal peptide" evidence="4">
    <location>
        <begin position="1"/>
        <end position="19"/>
    </location>
</feature>
<evidence type="ECO:0000313" key="8">
    <source>
        <dbReference type="Proteomes" id="UP000287857"/>
    </source>
</evidence>
<evidence type="ECO:0000256" key="2">
    <source>
        <dbReference type="SAM" id="Coils"/>
    </source>
</evidence>
<dbReference type="GO" id="GO:0009254">
    <property type="term" value="P:peptidoglycan turnover"/>
    <property type="evidence" value="ECO:0007669"/>
    <property type="project" value="InterPro"/>
</dbReference>
<dbReference type="InterPro" id="IPR036908">
    <property type="entry name" value="RlpA-like_sf"/>
</dbReference>
<proteinExistence type="predicted"/>
<evidence type="ECO:0000256" key="3">
    <source>
        <dbReference type="SAM" id="MobiDB-lite"/>
    </source>
</evidence>
<dbReference type="PANTHER" id="PTHR39160">
    <property type="entry name" value="CELL WALL-BINDING PROTEIN YOCH"/>
    <property type="match status" value="1"/>
</dbReference>
<dbReference type="GO" id="GO:0019867">
    <property type="term" value="C:outer membrane"/>
    <property type="evidence" value="ECO:0007669"/>
    <property type="project" value="InterPro"/>
</dbReference>
<dbReference type="PANTHER" id="PTHR39160:SF4">
    <property type="entry name" value="RESUSCITATION-PROMOTING FACTOR RPFB"/>
    <property type="match status" value="1"/>
</dbReference>
<name>A0A429ZV48_9ENTE</name>
<comment type="caution">
    <text evidence="7">The sequence shown here is derived from an EMBL/GenBank/DDBJ whole genome shotgun (WGS) entry which is preliminary data.</text>
</comment>
<accession>A0A429ZV48</accession>
<evidence type="ECO:0000313" key="7">
    <source>
        <dbReference type="EMBL" id="RST97597.1"/>
    </source>
</evidence>
<dbReference type="InterPro" id="IPR051933">
    <property type="entry name" value="Resuscitation_pf_RpfB"/>
</dbReference>
<feature type="compositionally biased region" description="Basic and acidic residues" evidence="3">
    <location>
        <begin position="206"/>
        <end position="223"/>
    </location>
</feature>
<protein>
    <submittedName>
        <fullName evidence="7">Uncharacterized protein</fullName>
    </submittedName>
</protein>
<evidence type="ECO:0000259" key="5">
    <source>
        <dbReference type="Pfam" id="PF06725"/>
    </source>
</evidence>
<feature type="domain" description="3D" evidence="5">
    <location>
        <begin position="305"/>
        <end position="363"/>
    </location>
</feature>